<feature type="region of interest" description="Disordered" evidence="4">
    <location>
        <begin position="33"/>
        <end position="60"/>
    </location>
</feature>
<evidence type="ECO:0000313" key="6">
    <source>
        <dbReference type="EMBL" id="GFG35070.1"/>
    </source>
</evidence>
<dbReference type="InterPro" id="IPR025239">
    <property type="entry name" value="DUF4187"/>
</dbReference>
<evidence type="ECO:0000256" key="2">
    <source>
        <dbReference type="ARBA" id="ARBA00021978"/>
    </source>
</evidence>
<organism evidence="6 7">
    <name type="scientific">Coptotermes formosanus</name>
    <name type="common">Formosan subterranean termite</name>
    <dbReference type="NCBI Taxonomy" id="36987"/>
    <lineage>
        <taxon>Eukaryota</taxon>
        <taxon>Metazoa</taxon>
        <taxon>Ecdysozoa</taxon>
        <taxon>Arthropoda</taxon>
        <taxon>Hexapoda</taxon>
        <taxon>Insecta</taxon>
        <taxon>Pterygota</taxon>
        <taxon>Neoptera</taxon>
        <taxon>Polyneoptera</taxon>
        <taxon>Dictyoptera</taxon>
        <taxon>Blattodea</taxon>
        <taxon>Blattoidea</taxon>
        <taxon>Termitoidae</taxon>
        <taxon>Rhinotermitidae</taxon>
        <taxon>Coptotermes</taxon>
    </lineage>
</organism>
<proteinExistence type="inferred from homology"/>
<dbReference type="FunCoup" id="A0A6L2PTX3">
    <property type="interactions" value="248"/>
</dbReference>
<comment type="similarity">
    <text evidence="1">Belongs to the GPATCH11 family.</text>
</comment>
<dbReference type="Pfam" id="PF13821">
    <property type="entry name" value="DUF4187"/>
    <property type="match status" value="1"/>
</dbReference>
<feature type="compositionally biased region" description="Basic and acidic residues" evidence="4">
    <location>
        <begin position="209"/>
        <end position="221"/>
    </location>
</feature>
<dbReference type="PROSITE" id="PS50174">
    <property type="entry name" value="G_PATCH"/>
    <property type="match status" value="1"/>
</dbReference>
<dbReference type="PANTHER" id="PTHR21032:SF0">
    <property type="entry name" value="G PATCH DOMAIN-CONTAINING PROTEIN 11"/>
    <property type="match status" value="1"/>
</dbReference>
<evidence type="ECO:0000256" key="4">
    <source>
        <dbReference type="SAM" id="MobiDB-lite"/>
    </source>
</evidence>
<sequence length="278" mass="31835">MPSDDELDYMSDSFLAECVKDDIRPGLILSRTKQREHNIHKSKTVTDEKNKQQNRSHRFLEAERREEGLNEAIDDSNKGFALLQKMGYKPGMAIGKSGIGCVEPVPIALKSDRSGLGREAALKEIAAEKVAIMARQRARATNTQDYRARLTRKAVERTIEGDLRKSQRICEQLDTSKGFDEPAETWFWPPKNTQAADDTEDEPENQHTVYKDKDEDNDKNEGTISEEAEEIEFELPEKLEILTMYLRRTHLYCIWCGIQFDDDKDLQDACPGPSRDDH</sequence>
<dbReference type="AlphaFoldDB" id="A0A6L2PTX3"/>
<dbReference type="SMART" id="SM01173">
    <property type="entry name" value="DUF4187"/>
    <property type="match status" value="1"/>
</dbReference>
<gene>
    <name evidence="6" type="ORF">Cfor_05079</name>
</gene>
<feature type="domain" description="G-patch" evidence="5">
    <location>
        <begin position="75"/>
        <end position="121"/>
    </location>
</feature>
<feature type="compositionally biased region" description="Basic and acidic residues" evidence="4">
    <location>
        <begin position="33"/>
        <end position="51"/>
    </location>
</feature>
<feature type="region of interest" description="Disordered" evidence="4">
    <location>
        <begin position="181"/>
        <end position="229"/>
    </location>
</feature>
<dbReference type="PANTHER" id="PTHR21032">
    <property type="entry name" value="G PATCH DOMAIN-CONTAINING PROTEIN 11"/>
    <property type="match status" value="1"/>
</dbReference>
<name>A0A6L2PTX3_COPFO</name>
<protein>
    <recommendedName>
        <fullName evidence="2">G patch domain-containing protein 11</fullName>
    </recommendedName>
    <alternativeName>
        <fullName evidence="3">Coiled-coil domain-containing protein 75</fullName>
    </alternativeName>
</protein>
<keyword evidence="7" id="KW-1185">Reference proteome</keyword>
<evidence type="ECO:0000313" key="7">
    <source>
        <dbReference type="Proteomes" id="UP000502823"/>
    </source>
</evidence>
<dbReference type="EMBL" id="BLKM01011979">
    <property type="protein sequence ID" value="GFG35070.1"/>
    <property type="molecule type" value="Genomic_DNA"/>
</dbReference>
<dbReference type="GO" id="GO:0003676">
    <property type="term" value="F:nucleic acid binding"/>
    <property type="evidence" value="ECO:0007669"/>
    <property type="project" value="InterPro"/>
</dbReference>
<comment type="caution">
    <text evidence="6">The sequence shown here is derived from an EMBL/GenBank/DDBJ whole genome shotgun (WGS) entry which is preliminary data.</text>
</comment>
<dbReference type="Pfam" id="PF01585">
    <property type="entry name" value="G-patch"/>
    <property type="match status" value="1"/>
</dbReference>
<dbReference type="OrthoDB" id="786951at2759"/>
<dbReference type="SMART" id="SM00443">
    <property type="entry name" value="G_patch"/>
    <property type="match status" value="1"/>
</dbReference>
<accession>A0A6L2PTX3</accession>
<evidence type="ECO:0000259" key="5">
    <source>
        <dbReference type="PROSITE" id="PS50174"/>
    </source>
</evidence>
<dbReference type="Proteomes" id="UP000502823">
    <property type="component" value="Unassembled WGS sequence"/>
</dbReference>
<dbReference type="GO" id="GO:0000776">
    <property type="term" value="C:kinetochore"/>
    <property type="evidence" value="ECO:0007669"/>
    <property type="project" value="TreeGrafter"/>
</dbReference>
<evidence type="ECO:0000256" key="3">
    <source>
        <dbReference type="ARBA" id="ARBA00030688"/>
    </source>
</evidence>
<dbReference type="InterPro" id="IPR039249">
    <property type="entry name" value="GPATCH11"/>
</dbReference>
<evidence type="ECO:0000256" key="1">
    <source>
        <dbReference type="ARBA" id="ARBA00007140"/>
    </source>
</evidence>
<dbReference type="InParanoid" id="A0A6L2PTX3"/>
<reference evidence="7" key="1">
    <citation type="submission" date="2020-01" db="EMBL/GenBank/DDBJ databases">
        <title>Draft genome sequence of the Termite Coptotermes fromosanus.</title>
        <authorList>
            <person name="Itakura S."/>
            <person name="Yosikawa Y."/>
            <person name="Umezawa K."/>
        </authorList>
    </citation>
    <scope>NUCLEOTIDE SEQUENCE [LARGE SCALE GENOMIC DNA]</scope>
</reference>
<dbReference type="InterPro" id="IPR000467">
    <property type="entry name" value="G_patch_dom"/>
</dbReference>